<name>A0A6A5BRZ2_NAEFO</name>
<dbReference type="VEuPathDB" id="AmoebaDB:FDP41_003454"/>
<organism evidence="1 2">
    <name type="scientific">Naegleria fowleri</name>
    <name type="common">Brain eating amoeba</name>
    <dbReference type="NCBI Taxonomy" id="5763"/>
    <lineage>
        <taxon>Eukaryota</taxon>
        <taxon>Discoba</taxon>
        <taxon>Heterolobosea</taxon>
        <taxon>Tetramitia</taxon>
        <taxon>Eutetramitia</taxon>
        <taxon>Vahlkampfiidae</taxon>
        <taxon>Naegleria</taxon>
    </lineage>
</organism>
<gene>
    <name evidence="1" type="ORF">FDP41_003454</name>
</gene>
<dbReference type="AlphaFoldDB" id="A0A6A5BRZ2"/>
<dbReference type="VEuPathDB" id="AmoebaDB:NfTy_071220"/>
<evidence type="ECO:0000313" key="1">
    <source>
        <dbReference type="EMBL" id="KAF0977462.1"/>
    </source>
</evidence>
<dbReference type="RefSeq" id="XP_044562175.1">
    <property type="nucleotide sequence ID" value="XM_044706760.1"/>
</dbReference>
<proteinExistence type="predicted"/>
<accession>A0A6A5BRZ2</accession>
<reference evidence="1 2" key="1">
    <citation type="journal article" date="2019" name="Sci. Rep.">
        <title>Nanopore sequencing improves the draft genome of the human pathogenic amoeba Naegleria fowleri.</title>
        <authorList>
            <person name="Liechti N."/>
            <person name="Schurch N."/>
            <person name="Bruggmann R."/>
            <person name="Wittwer M."/>
        </authorList>
    </citation>
    <scope>NUCLEOTIDE SEQUENCE [LARGE SCALE GENOMIC DNA]</scope>
    <source>
        <strain evidence="1 2">ATCC 30894</strain>
    </source>
</reference>
<dbReference type="OrthoDB" id="10336048at2759"/>
<dbReference type="GeneID" id="68110672"/>
<sequence length="172" mass="19718">MLDVVALFITPVDSHTSRFKYFANRDPMEIIYRIKKEEELLAIKDESSMKNNVTSKLQQHNARTTSIVPHSRLENTNNQLMILRDPVISNPSWLVHVTPLSSPVNSTNMVVHILTNSLMGKMFQYMIKTFEKVRKERNQQSIATVLPMTKVVNQVSPQILNTKSLLDPSQVK</sequence>
<dbReference type="EMBL" id="VFQX01000034">
    <property type="protein sequence ID" value="KAF0977462.1"/>
    <property type="molecule type" value="Genomic_DNA"/>
</dbReference>
<comment type="caution">
    <text evidence="1">The sequence shown here is derived from an EMBL/GenBank/DDBJ whole genome shotgun (WGS) entry which is preliminary data.</text>
</comment>
<dbReference type="Proteomes" id="UP000444721">
    <property type="component" value="Unassembled WGS sequence"/>
</dbReference>
<keyword evidence="2" id="KW-1185">Reference proteome</keyword>
<protein>
    <submittedName>
        <fullName evidence="1">Uncharacterized protein</fullName>
    </submittedName>
</protein>
<evidence type="ECO:0000313" key="2">
    <source>
        <dbReference type="Proteomes" id="UP000444721"/>
    </source>
</evidence>
<dbReference type="VEuPathDB" id="AmoebaDB:NF0063190"/>